<evidence type="ECO:0000313" key="6">
    <source>
        <dbReference type="EMBL" id="HIS97286.1"/>
    </source>
</evidence>
<sequence>MKKILALLLALCMVFALAACGEPAADPTDAPDDGGAVTDAPDDGGSTGDKVIKIGVFEPQSGDNGAGGKQEILGMQYANSLTPTVEVSGETYTVELVYADNQSSNDKAVSAAQTLIAEGCSVVLGSYGSGVSIAAATTFGDAGIPAIGVTCTNPQVTQVSDTYYRICFIDPFQGTVLANYAKELGATKAYCLAKQGDDYSVGLVNYFVEAFGAENCVQEVFQEGTSDYSSYVTNAKSNGCDIFVAPVSTEAAALIIDQAATQDLGMPILAGDTWDSNVIVNAAQGKNVKIYVTTFYQEGGNAEFDAAFKEWINSDSVNLENNGGNDMVAAVSVMGYDAYYVALEAIKAAGSADPAAVLEALPSVSYAGVTGNIAFAEGAKDATRDVAFIKYCNTETAVWDLIGEQGIE</sequence>
<dbReference type="Gene3D" id="3.40.50.2300">
    <property type="match status" value="2"/>
</dbReference>
<organism evidence="6 7">
    <name type="scientific">Candidatus Scatomorpha pullistercoris</name>
    <dbReference type="NCBI Taxonomy" id="2840929"/>
    <lineage>
        <taxon>Bacteria</taxon>
        <taxon>Bacillati</taxon>
        <taxon>Bacillota</taxon>
        <taxon>Clostridia</taxon>
        <taxon>Eubacteriales</taxon>
        <taxon>Candidatus Scatomorpha</taxon>
    </lineage>
</organism>
<dbReference type="InterPro" id="IPR028082">
    <property type="entry name" value="Peripla_BP_I"/>
</dbReference>
<feature type="region of interest" description="Disordered" evidence="3">
    <location>
        <begin position="25"/>
        <end position="49"/>
    </location>
</feature>
<comment type="caution">
    <text evidence="6">The sequence shown here is derived from an EMBL/GenBank/DDBJ whole genome shotgun (WGS) entry which is preliminary data.</text>
</comment>
<dbReference type="InterPro" id="IPR051010">
    <property type="entry name" value="BCAA_transport"/>
</dbReference>
<evidence type="ECO:0000313" key="7">
    <source>
        <dbReference type="Proteomes" id="UP000886876"/>
    </source>
</evidence>
<feature type="compositionally biased region" description="Low complexity" evidence="3">
    <location>
        <begin position="25"/>
        <end position="36"/>
    </location>
</feature>
<dbReference type="PANTHER" id="PTHR30483:SF6">
    <property type="entry name" value="PERIPLASMIC BINDING PROTEIN OF ABC TRANSPORTER FOR NATURAL AMINO ACIDS"/>
    <property type="match status" value="1"/>
</dbReference>
<dbReference type="EMBL" id="DVJS01000119">
    <property type="protein sequence ID" value="HIS97286.1"/>
    <property type="molecule type" value="Genomic_DNA"/>
</dbReference>
<accession>A0A9D1K8T1</accession>
<feature type="signal peptide" evidence="4">
    <location>
        <begin position="1"/>
        <end position="18"/>
    </location>
</feature>
<reference evidence="6" key="1">
    <citation type="submission" date="2020-10" db="EMBL/GenBank/DDBJ databases">
        <authorList>
            <person name="Gilroy R."/>
        </authorList>
    </citation>
    <scope>NUCLEOTIDE SEQUENCE</scope>
    <source>
        <strain evidence="6">ChiHecec3B27-6122</strain>
    </source>
</reference>
<dbReference type="SUPFAM" id="SSF53822">
    <property type="entry name" value="Periplasmic binding protein-like I"/>
    <property type="match status" value="1"/>
</dbReference>
<reference evidence="6" key="2">
    <citation type="journal article" date="2021" name="PeerJ">
        <title>Extensive microbial diversity within the chicken gut microbiome revealed by metagenomics and culture.</title>
        <authorList>
            <person name="Gilroy R."/>
            <person name="Ravi A."/>
            <person name="Getino M."/>
            <person name="Pursley I."/>
            <person name="Horton D.L."/>
            <person name="Alikhan N.F."/>
            <person name="Baker D."/>
            <person name="Gharbi K."/>
            <person name="Hall N."/>
            <person name="Watson M."/>
            <person name="Adriaenssens E.M."/>
            <person name="Foster-Nyarko E."/>
            <person name="Jarju S."/>
            <person name="Secka A."/>
            <person name="Antonio M."/>
            <person name="Oren A."/>
            <person name="Chaudhuri R.R."/>
            <person name="La Ragione R."/>
            <person name="Hildebrand F."/>
            <person name="Pallen M.J."/>
        </authorList>
    </citation>
    <scope>NUCLEOTIDE SEQUENCE</scope>
    <source>
        <strain evidence="6">ChiHecec3B27-6122</strain>
    </source>
</reference>
<dbReference type="PANTHER" id="PTHR30483">
    <property type="entry name" value="LEUCINE-SPECIFIC-BINDING PROTEIN"/>
    <property type="match status" value="1"/>
</dbReference>
<dbReference type="AlphaFoldDB" id="A0A9D1K8T1"/>
<evidence type="ECO:0000256" key="4">
    <source>
        <dbReference type="SAM" id="SignalP"/>
    </source>
</evidence>
<feature type="chain" id="PRO_5039073723" evidence="4">
    <location>
        <begin position="19"/>
        <end position="408"/>
    </location>
</feature>
<feature type="domain" description="Leucine-binding protein" evidence="5">
    <location>
        <begin position="52"/>
        <end position="390"/>
    </location>
</feature>
<dbReference type="PROSITE" id="PS51257">
    <property type="entry name" value="PROKAR_LIPOPROTEIN"/>
    <property type="match status" value="1"/>
</dbReference>
<evidence type="ECO:0000256" key="2">
    <source>
        <dbReference type="ARBA" id="ARBA00022729"/>
    </source>
</evidence>
<evidence type="ECO:0000256" key="1">
    <source>
        <dbReference type="ARBA" id="ARBA00010062"/>
    </source>
</evidence>
<gene>
    <name evidence="6" type="ORF">IAD42_04850</name>
</gene>
<evidence type="ECO:0000256" key="3">
    <source>
        <dbReference type="SAM" id="MobiDB-lite"/>
    </source>
</evidence>
<proteinExistence type="inferred from homology"/>
<comment type="similarity">
    <text evidence="1">Belongs to the leucine-binding protein family.</text>
</comment>
<evidence type="ECO:0000259" key="5">
    <source>
        <dbReference type="Pfam" id="PF13458"/>
    </source>
</evidence>
<dbReference type="InterPro" id="IPR028081">
    <property type="entry name" value="Leu-bd"/>
</dbReference>
<protein>
    <submittedName>
        <fullName evidence="6">ABC transporter substrate-binding protein</fullName>
    </submittedName>
</protein>
<dbReference type="CDD" id="cd06347">
    <property type="entry name" value="PBP1_ABC_LivK_ligand_binding-like"/>
    <property type="match status" value="1"/>
</dbReference>
<name>A0A9D1K8T1_9FIRM</name>
<dbReference type="Proteomes" id="UP000886876">
    <property type="component" value="Unassembled WGS sequence"/>
</dbReference>
<keyword evidence="2 4" id="KW-0732">Signal</keyword>
<dbReference type="Pfam" id="PF13458">
    <property type="entry name" value="Peripla_BP_6"/>
    <property type="match status" value="1"/>
</dbReference>